<keyword evidence="3" id="KW-1185">Reference proteome</keyword>
<name>A0A0A2WHW1_9GAMM</name>
<feature type="domain" description="NERD" evidence="1">
    <location>
        <begin position="39"/>
        <end position="159"/>
    </location>
</feature>
<sequence length="321" mass="35761">MLIKSADDQSAFIAQLEHTANGQGPEAKRAAEELRIRKAGLKGESESAYLIDFDFASGRNWAVLHDLRLERNGRVAQVDHVLINRMLEVYVLESKHFRDGLKITDDGEFLRWNGYKKTFEGMPSPLAQNDRHISVLRDVMADLDLPVRMGLTLSPSFVNMVLVAPSARVDRPKRFDTSRVIKADQLKAFIEKDLDSGALLRLAKVVSSETLEQLARQLAAQHVPMQRQAPTVAPPVASNKVASDPVEQIAGPACKACNAAKGEILHGRFGYYFKCDACETNTSIKFECAPGHAPRLRKEKLEFFRECAECGTSALFHRNTQ</sequence>
<dbReference type="Proteomes" id="UP000030518">
    <property type="component" value="Unassembled WGS sequence"/>
</dbReference>
<gene>
    <name evidence="2" type="ORF">LF41_2273</name>
</gene>
<evidence type="ECO:0000313" key="3">
    <source>
        <dbReference type="Proteomes" id="UP000030518"/>
    </source>
</evidence>
<dbReference type="AlphaFoldDB" id="A0A0A2WHW1"/>
<dbReference type="PATRIC" id="fig|1300345.3.peg.851"/>
<dbReference type="PROSITE" id="PS50965">
    <property type="entry name" value="NERD"/>
    <property type="match status" value="1"/>
</dbReference>
<comment type="caution">
    <text evidence="2">The sequence shown here is derived from an EMBL/GenBank/DDBJ whole genome shotgun (WGS) entry which is preliminary data.</text>
</comment>
<dbReference type="Pfam" id="PF08378">
    <property type="entry name" value="NERD"/>
    <property type="match status" value="1"/>
</dbReference>
<evidence type="ECO:0000259" key="1">
    <source>
        <dbReference type="PROSITE" id="PS50965"/>
    </source>
</evidence>
<dbReference type="eggNOG" id="COG0551">
    <property type="taxonomic scope" value="Bacteria"/>
</dbReference>
<reference evidence="2 3" key="1">
    <citation type="submission" date="2014-09" db="EMBL/GenBank/DDBJ databases">
        <title>Genome sequences of Lysobacter dokdonensis DS-58.</title>
        <authorList>
            <person name="Kim J.F."/>
            <person name="Kwak M.-J."/>
        </authorList>
    </citation>
    <scope>NUCLEOTIDE SEQUENCE [LARGE SCALE GENOMIC DNA]</scope>
    <source>
        <strain evidence="2 3">DS-58</strain>
    </source>
</reference>
<proteinExistence type="predicted"/>
<dbReference type="EMBL" id="JRKJ01000005">
    <property type="protein sequence ID" value="KGQ19771.1"/>
    <property type="molecule type" value="Genomic_DNA"/>
</dbReference>
<protein>
    <submittedName>
        <fullName evidence="2">NERD domain protein</fullName>
    </submittedName>
</protein>
<evidence type="ECO:0000313" key="2">
    <source>
        <dbReference type="EMBL" id="KGQ19771.1"/>
    </source>
</evidence>
<dbReference type="STRING" id="1300345.LF41_2273"/>
<dbReference type="InterPro" id="IPR011528">
    <property type="entry name" value="NERD"/>
</dbReference>
<accession>A0A0A2WHW1</accession>
<organism evidence="2 3">
    <name type="scientific">Lysobacter dokdonensis DS-58</name>
    <dbReference type="NCBI Taxonomy" id="1300345"/>
    <lineage>
        <taxon>Bacteria</taxon>
        <taxon>Pseudomonadati</taxon>
        <taxon>Pseudomonadota</taxon>
        <taxon>Gammaproteobacteria</taxon>
        <taxon>Lysobacterales</taxon>
        <taxon>Lysobacteraceae</taxon>
        <taxon>Noviluteimonas</taxon>
    </lineage>
</organism>